<dbReference type="EC" id="3.1.1.5" evidence="6"/>
<dbReference type="PANTHER" id="PTHR10728">
    <property type="entry name" value="CYTOSOLIC PHOSPHOLIPASE A2"/>
    <property type="match status" value="1"/>
</dbReference>
<feature type="compositionally biased region" description="Basic and acidic residues" evidence="7">
    <location>
        <begin position="459"/>
        <end position="480"/>
    </location>
</feature>
<dbReference type="PANTHER" id="PTHR10728:SF40">
    <property type="entry name" value="PATATIN FAMILY PROTEIN"/>
    <property type="match status" value="1"/>
</dbReference>
<evidence type="ECO:0000256" key="3">
    <source>
        <dbReference type="ARBA" id="ARBA00022963"/>
    </source>
</evidence>
<feature type="compositionally biased region" description="Basic and acidic residues" evidence="7">
    <location>
        <begin position="371"/>
        <end position="393"/>
    </location>
</feature>
<proteinExistence type="inferred from homology"/>
<feature type="compositionally biased region" description="Basic and acidic residues" evidence="7">
    <location>
        <begin position="487"/>
        <end position="501"/>
    </location>
</feature>
<dbReference type="EMBL" id="DF836388">
    <property type="protein sequence ID" value="GAN05721.1"/>
    <property type="molecule type" value="Genomic_DNA"/>
</dbReference>
<evidence type="ECO:0000256" key="6">
    <source>
        <dbReference type="RuleBase" id="RU362103"/>
    </source>
</evidence>
<evidence type="ECO:0000256" key="1">
    <source>
        <dbReference type="ARBA" id="ARBA00008780"/>
    </source>
</evidence>
<feature type="compositionally biased region" description="Basic and acidic residues" evidence="7">
    <location>
        <begin position="707"/>
        <end position="744"/>
    </location>
</feature>
<name>A0A0C9M6Z6_9FUNG</name>
<evidence type="ECO:0000259" key="8">
    <source>
        <dbReference type="PROSITE" id="PS51210"/>
    </source>
</evidence>
<dbReference type="GO" id="GO:0005829">
    <property type="term" value="C:cytosol"/>
    <property type="evidence" value="ECO:0007669"/>
    <property type="project" value="TreeGrafter"/>
</dbReference>
<dbReference type="InterPro" id="IPR016035">
    <property type="entry name" value="Acyl_Trfase/lysoPLipase"/>
</dbReference>
<dbReference type="GO" id="GO:0004622">
    <property type="term" value="F:phosphatidylcholine lysophospholipase activity"/>
    <property type="evidence" value="ECO:0007669"/>
    <property type="project" value="UniProtKB-EC"/>
</dbReference>
<dbReference type="AlphaFoldDB" id="A0A0C9M6Z6"/>
<dbReference type="OrthoDB" id="6121437at2759"/>
<dbReference type="Pfam" id="PF01735">
    <property type="entry name" value="PLA2_B"/>
    <property type="match status" value="2"/>
</dbReference>
<reference evidence="9" key="1">
    <citation type="submission" date="2014-09" db="EMBL/GenBank/DDBJ databases">
        <title>Draft genome sequence of an oleaginous Mucoromycotina fungus Mucor ambiguus NBRC6742.</title>
        <authorList>
            <person name="Takeda I."/>
            <person name="Yamane N."/>
            <person name="Morita T."/>
            <person name="Tamano K."/>
            <person name="Machida M."/>
            <person name="Baker S."/>
            <person name="Koike H."/>
        </authorList>
    </citation>
    <scope>NUCLEOTIDE SEQUENCE</scope>
    <source>
        <strain evidence="9">NBRC 6742</strain>
    </source>
</reference>
<dbReference type="GO" id="GO:0004623">
    <property type="term" value="F:phospholipase A2 activity"/>
    <property type="evidence" value="ECO:0007669"/>
    <property type="project" value="TreeGrafter"/>
</dbReference>
<dbReference type="InterPro" id="IPR002642">
    <property type="entry name" value="LysoPLipase_cat_dom"/>
</dbReference>
<feature type="region of interest" description="Disordered" evidence="7">
    <location>
        <begin position="344"/>
        <end position="393"/>
    </location>
</feature>
<feature type="region of interest" description="Disordered" evidence="7">
    <location>
        <begin position="702"/>
        <end position="744"/>
    </location>
</feature>
<feature type="domain" description="PLA2c" evidence="8">
    <location>
        <begin position="161"/>
        <end position="864"/>
    </location>
</feature>
<dbReference type="SUPFAM" id="SSF52151">
    <property type="entry name" value="FabD/lysophospholipase-like"/>
    <property type="match status" value="2"/>
</dbReference>
<keyword evidence="10" id="KW-1185">Reference proteome</keyword>
<feature type="compositionally biased region" description="Basic and acidic residues" evidence="7">
    <location>
        <begin position="344"/>
        <end position="358"/>
    </location>
</feature>
<accession>A0A0C9M6Z6</accession>
<evidence type="ECO:0000256" key="5">
    <source>
        <dbReference type="PROSITE-ProRule" id="PRU00555"/>
    </source>
</evidence>
<sequence>MGKGVTSSISTRSKVALVTLISVSVLGSVYYSKYKHNKSNKRKSIDLADKKLAATIDDNSLYNDFVASLPSSLNLIDDSADNFLSSLFNSSYSPSDYIPGFIPTSIEELKEQMASLYPSFESQFETIREMYNSFWEFLSLEEFRNIVQESIQEDDDPEMHPEIEQDAYVRTGQALSEEEIQFTEARKQKMRAAFAFFIGVDEHEVEIEDIPNIGIASSGGGYRAMVACSGYLHALNETGILDCVLYMAGVSGSTWAMSQFYSPLTNASVDTLKDHLSSRIHTHIANLSNFLTVLNASRHNAKILLHGVVQRYYQQNGSISLVDIFGMLLGGTLLAKKVTVAPPDKEKSDRIMENDAHSYTESIEDPSELGLKNKEDHTQPGTVHEDDGAEVKPRLLKKNEIKLSMQKDYFQDGSLPMPIYCAVRHEVELASVTKAATVSSKQGVEPCQKVDDGEEDEALEHVEADDAKSEDTEKETKDDGGNEAEETDKKTEEDEEHQKEEAVEEEMNDLYQWFEFTPYDMGSEEINAWIPIWAFGRKFENGKNTERLPEQSLGILMGMFGSAFVASLAHFYQEIRLLLPTSAIEKADEMINNYQASVSTIHPISPASFPNPFYKMPTTVQDKDASQDKEEVLRSESLVESELIGLMDAGMDNNLPFYPLLRQGRDVDIILAIDLSADIQEAPYFDRAEGYVKRRGIKGWPVGAGWPRKEEESHESEKSDADPVKVEHPKKPSAKDSKQQEPKESKYALDTCTVFASSSSETIPSSSDEDASTTITSYPENTNPITLVYFPLIVNENYDPEFDPQTAEFCSTWNFVYSSEQVNKLHGLAEANVKDNLEKVRKVIKETWKRKRDERLRRESLPRI</sequence>
<evidence type="ECO:0000256" key="4">
    <source>
        <dbReference type="ARBA" id="ARBA00023098"/>
    </source>
</evidence>
<dbReference type="SMART" id="SM00022">
    <property type="entry name" value="PLAc"/>
    <property type="match status" value="1"/>
</dbReference>
<evidence type="ECO:0000256" key="2">
    <source>
        <dbReference type="ARBA" id="ARBA00022801"/>
    </source>
</evidence>
<evidence type="ECO:0000313" key="9">
    <source>
        <dbReference type="EMBL" id="GAN05721.1"/>
    </source>
</evidence>
<comment type="similarity">
    <text evidence="1 6">Belongs to the lysophospholipase family.</text>
</comment>
<keyword evidence="3 5" id="KW-0442">Lipid degradation</keyword>
<feature type="region of interest" description="Disordered" evidence="7">
    <location>
        <begin position="759"/>
        <end position="778"/>
    </location>
</feature>
<protein>
    <recommendedName>
        <fullName evidence="6">Lysophospholipase</fullName>
        <ecNumber evidence="6">3.1.1.5</ecNumber>
    </recommendedName>
</protein>
<keyword evidence="2 5" id="KW-0378">Hydrolase</keyword>
<gene>
    <name evidence="9" type="ORF">MAM1_0099d05195</name>
</gene>
<evidence type="ECO:0000256" key="7">
    <source>
        <dbReference type="SAM" id="MobiDB-lite"/>
    </source>
</evidence>
<dbReference type="STRING" id="91626.A0A0C9M6Z6"/>
<organism evidence="9">
    <name type="scientific">Mucor ambiguus</name>
    <dbReference type="NCBI Taxonomy" id="91626"/>
    <lineage>
        <taxon>Eukaryota</taxon>
        <taxon>Fungi</taxon>
        <taxon>Fungi incertae sedis</taxon>
        <taxon>Mucoromycota</taxon>
        <taxon>Mucoromycotina</taxon>
        <taxon>Mucoromycetes</taxon>
        <taxon>Mucorales</taxon>
        <taxon>Mucorineae</taxon>
        <taxon>Mucoraceae</taxon>
        <taxon>Mucor</taxon>
    </lineage>
</organism>
<keyword evidence="4 5" id="KW-0443">Lipid metabolism</keyword>
<dbReference type="Gene3D" id="3.40.1090.10">
    <property type="entry name" value="Cytosolic phospholipase A2 catalytic domain"/>
    <property type="match status" value="1"/>
</dbReference>
<dbReference type="Proteomes" id="UP000053815">
    <property type="component" value="Unassembled WGS sequence"/>
</dbReference>
<comment type="catalytic activity">
    <reaction evidence="6">
        <text>a 1-acyl-sn-glycero-3-phosphocholine + H2O = sn-glycerol 3-phosphocholine + a fatty acid + H(+)</text>
        <dbReference type="Rhea" id="RHEA:15177"/>
        <dbReference type="ChEBI" id="CHEBI:15377"/>
        <dbReference type="ChEBI" id="CHEBI:15378"/>
        <dbReference type="ChEBI" id="CHEBI:16870"/>
        <dbReference type="ChEBI" id="CHEBI:28868"/>
        <dbReference type="ChEBI" id="CHEBI:58168"/>
        <dbReference type="EC" id="3.1.1.5"/>
    </reaction>
</comment>
<dbReference type="GO" id="GO:0046475">
    <property type="term" value="P:glycerophospholipid catabolic process"/>
    <property type="evidence" value="ECO:0007669"/>
    <property type="project" value="TreeGrafter"/>
</dbReference>
<dbReference type="PROSITE" id="PS51210">
    <property type="entry name" value="PLA2C"/>
    <property type="match status" value="1"/>
</dbReference>
<evidence type="ECO:0000313" key="10">
    <source>
        <dbReference type="Proteomes" id="UP000053815"/>
    </source>
</evidence>
<feature type="region of interest" description="Disordered" evidence="7">
    <location>
        <begin position="437"/>
        <end position="504"/>
    </location>
</feature>